<organism evidence="1 2">
    <name type="scientific">Fusarium torreyae</name>
    <dbReference type="NCBI Taxonomy" id="1237075"/>
    <lineage>
        <taxon>Eukaryota</taxon>
        <taxon>Fungi</taxon>
        <taxon>Dikarya</taxon>
        <taxon>Ascomycota</taxon>
        <taxon>Pezizomycotina</taxon>
        <taxon>Sordariomycetes</taxon>
        <taxon>Hypocreomycetidae</taxon>
        <taxon>Hypocreales</taxon>
        <taxon>Nectriaceae</taxon>
        <taxon>Fusarium</taxon>
    </lineage>
</organism>
<sequence length="384" mass="42760">MYFAEHQFLGDTVSVHEKSPDDHGNYSREAATLHLSNGLAVTYGEINGLAGDYFGLDSPISSEPNAERMKTMFRRWFDLLDFSPSGKLKAEAIKKVLSSTNDKALAVMRSDSENAATELATVYKDNPLDITHLEEVSKDMKWAIGSSFMQLLEANVDHFGVEARSTYDAGHAVALELAARGELSTALALNGFADHFLQDSFAAGHIRVPRREIAEISKHHTYVIPGFSKIINASSNVMHNEDGELGLWLESPSGEKWKAFGDGRLPGKDTSSKATTTNLEQCRKAVQQSIAEVHDAFNNRKIIEPSDFDAWSHAPILDKVSDNPDNHGPLLKVQDGKLWARVKGVSSKNYEVIDNLEKWVTFWLDNFSQVEDQVRLMVKKFFSL</sequence>
<dbReference type="Proteomes" id="UP001152049">
    <property type="component" value="Unassembled WGS sequence"/>
</dbReference>
<dbReference type="InterPro" id="IPR049756">
    <property type="entry name" value="PlcA-like_dom"/>
</dbReference>
<comment type="caution">
    <text evidence="1">The sequence shown here is derived from an EMBL/GenBank/DDBJ whole genome shotgun (WGS) entry which is preliminary data.</text>
</comment>
<name>A0A9W8RP73_9HYPO</name>
<dbReference type="OrthoDB" id="4330301at2759"/>
<reference evidence="1" key="1">
    <citation type="submission" date="2022-09" db="EMBL/GenBank/DDBJ databases">
        <title>Fusarium specimens isolated from Avocado Roots.</title>
        <authorList>
            <person name="Stajich J."/>
            <person name="Roper C."/>
            <person name="Heimlech-Rivalta G."/>
        </authorList>
    </citation>
    <scope>NUCLEOTIDE SEQUENCE</scope>
    <source>
        <strain evidence="1">CF00136</strain>
    </source>
</reference>
<protein>
    <submittedName>
        <fullName evidence="1">Uncharacterized protein</fullName>
    </submittedName>
</protein>
<dbReference type="CDD" id="cd22893">
    <property type="entry name" value="PlcA-like"/>
    <property type="match status" value="1"/>
</dbReference>
<dbReference type="EMBL" id="JAOQAZ010000044">
    <property type="protein sequence ID" value="KAJ4246063.1"/>
    <property type="molecule type" value="Genomic_DNA"/>
</dbReference>
<evidence type="ECO:0000313" key="1">
    <source>
        <dbReference type="EMBL" id="KAJ4246063.1"/>
    </source>
</evidence>
<keyword evidence="2" id="KW-1185">Reference proteome</keyword>
<proteinExistence type="predicted"/>
<dbReference type="AlphaFoldDB" id="A0A9W8RP73"/>
<gene>
    <name evidence="1" type="ORF">NW762_013808</name>
</gene>
<accession>A0A9W8RP73</accession>
<evidence type="ECO:0000313" key="2">
    <source>
        <dbReference type="Proteomes" id="UP001152049"/>
    </source>
</evidence>